<dbReference type="Gene3D" id="1.10.3730.10">
    <property type="entry name" value="ProC C-terminal domain-like"/>
    <property type="match status" value="1"/>
</dbReference>
<dbReference type="Proteomes" id="UP000790580">
    <property type="component" value="Unassembled WGS sequence"/>
</dbReference>
<dbReference type="NCBIfam" id="NF005814">
    <property type="entry name" value="PRK07680.1"/>
    <property type="match status" value="1"/>
</dbReference>
<dbReference type="SUPFAM" id="SSF51735">
    <property type="entry name" value="NAD(P)-binding Rossmann-fold domains"/>
    <property type="match status" value="1"/>
</dbReference>
<dbReference type="InterPro" id="IPR029036">
    <property type="entry name" value="P5CR_dimer"/>
</dbReference>
<dbReference type="PANTHER" id="PTHR11645">
    <property type="entry name" value="PYRROLINE-5-CARBOXYLATE REDUCTASE"/>
    <property type="match status" value="1"/>
</dbReference>
<dbReference type="Pfam" id="PF03807">
    <property type="entry name" value="F420_oxidored"/>
    <property type="match status" value="1"/>
</dbReference>
<dbReference type="InterPro" id="IPR036291">
    <property type="entry name" value="NAD(P)-bd_dom_sf"/>
</dbReference>
<dbReference type="PANTHER" id="PTHR11645:SF51">
    <property type="entry name" value="COME OPERON PROTEIN 4"/>
    <property type="match status" value="1"/>
</dbReference>
<protein>
    <submittedName>
        <fullName evidence="4">Late competence protein ComER</fullName>
    </submittedName>
</protein>
<organism evidence="4 5">
    <name type="scientific">Evansella alkalicola</name>
    <dbReference type="NCBI Taxonomy" id="745819"/>
    <lineage>
        <taxon>Bacteria</taxon>
        <taxon>Bacillati</taxon>
        <taxon>Bacillota</taxon>
        <taxon>Bacilli</taxon>
        <taxon>Bacillales</taxon>
        <taxon>Bacillaceae</taxon>
        <taxon>Evansella</taxon>
    </lineage>
</organism>
<dbReference type="EMBL" id="JAHQCR010000053">
    <property type="protein sequence ID" value="MBU9722529.1"/>
    <property type="molecule type" value="Genomic_DNA"/>
</dbReference>
<keyword evidence="5" id="KW-1185">Reference proteome</keyword>
<dbReference type="SUPFAM" id="SSF48179">
    <property type="entry name" value="6-phosphogluconate dehydrogenase C-terminal domain-like"/>
    <property type="match status" value="1"/>
</dbReference>
<dbReference type="InterPro" id="IPR000304">
    <property type="entry name" value="Pyrroline-COOH_reductase"/>
</dbReference>
<dbReference type="InterPro" id="IPR028939">
    <property type="entry name" value="P5C_Rdtase_cat_N"/>
</dbReference>
<evidence type="ECO:0000259" key="3">
    <source>
        <dbReference type="Pfam" id="PF14748"/>
    </source>
</evidence>
<proteinExistence type="inferred from homology"/>
<reference evidence="4 5" key="1">
    <citation type="submission" date="2021-06" db="EMBL/GenBank/DDBJ databases">
        <title>Bacillus sp. RD4P76, an endophyte from a halophyte.</title>
        <authorList>
            <person name="Sun J.-Q."/>
        </authorList>
    </citation>
    <scope>NUCLEOTIDE SEQUENCE [LARGE SCALE GENOMIC DNA]</scope>
    <source>
        <strain evidence="4 5">JCM 17098</strain>
    </source>
</reference>
<dbReference type="PIRSF" id="PIRSF000193">
    <property type="entry name" value="Pyrrol-5-carb_rd"/>
    <property type="match status" value="1"/>
</dbReference>
<dbReference type="Pfam" id="PF14748">
    <property type="entry name" value="P5CR_dimer"/>
    <property type="match status" value="1"/>
</dbReference>
<sequence length="284" mass="31770">MRCLKKEGIRLKRVGFIGTGSMGKIIIESFIESHAVTPSNVTITNRSLHKAKEVASKYEGVSVVEDAKAVIEQSDWVFLCVKPLQMIPLLKEVHHFLTKKHVLISITSPILVEELEEIVDAQAVRFIPSIVNRALDGPSLVTFGQTVTDDSKDELLAFFNKISRPEIIGDNITRVASDLGCCGPAFLSFLLEKMIQGAVEETNITKDEAVNITEAMIIGYGELLRQKHFSLETLRERVTVPGGVTGVGLDVLREDIEAQKVFNRLFEKTHEKYDEDRKHIKDQL</sequence>
<accession>A0ABS6JVB2</accession>
<dbReference type="Gene3D" id="3.40.50.720">
    <property type="entry name" value="NAD(P)-binding Rossmann-like Domain"/>
    <property type="match status" value="1"/>
</dbReference>
<evidence type="ECO:0000256" key="1">
    <source>
        <dbReference type="ARBA" id="ARBA00005525"/>
    </source>
</evidence>
<gene>
    <name evidence="4" type="ORF">KS407_13925</name>
</gene>
<comment type="similarity">
    <text evidence="1">Belongs to the pyrroline-5-carboxylate reductase family.</text>
</comment>
<feature type="domain" description="Pyrroline-5-carboxylate reductase dimerisation" evidence="3">
    <location>
        <begin position="174"/>
        <end position="275"/>
    </location>
</feature>
<feature type="domain" description="Pyrroline-5-carboxylate reductase catalytic N-terminal" evidence="2">
    <location>
        <begin position="13"/>
        <end position="108"/>
    </location>
</feature>
<evidence type="ECO:0000259" key="2">
    <source>
        <dbReference type="Pfam" id="PF03807"/>
    </source>
</evidence>
<evidence type="ECO:0000313" key="4">
    <source>
        <dbReference type="EMBL" id="MBU9722529.1"/>
    </source>
</evidence>
<dbReference type="InterPro" id="IPR008927">
    <property type="entry name" value="6-PGluconate_DH-like_C_sf"/>
</dbReference>
<evidence type="ECO:0000313" key="5">
    <source>
        <dbReference type="Proteomes" id="UP000790580"/>
    </source>
</evidence>
<name>A0ABS6JVB2_9BACI</name>
<comment type="caution">
    <text evidence="4">The sequence shown here is derived from an EMBL/GenBank/DDBJ whole genome shotgun (WGS) entry which is preliminary data.</text>
</comment>